<dbReference type="GO" id="GO:0023041">
    <property type="term" value="P:neuronal signal transduction"/>
    <property type="evidence" value="ECO:0007669"/>
    <property type="project" value="InterPro"/>
</dbReference>
<dbReference type="PANTHER" id="PTHR13289">
    <property type="entry name" value="PROTEIN PHOSPHATASE 1-BINDING PROTEIN BIFOCAL"/>
    <property type="match status" value="1"/>
</dbReference>
<keyword evidence="6" id="KW-0472">Membrane</keyword>
<accession>A0A8W7P1N5</accession>
<feature type="compositionally biased region" description="Low complexity" evidence="8">
    <location>
        <begin position="274"/>
        <end position="314"/>
    </location>
</feature>
<dbReference type="AlphaFoldDB" id="A0A8W7P1N5"/>
<feature type="compositionally biased region" description="Low complexity" evidence="8">
    <location>
        <begin position="336"/>
        <end position="361"/>
    </location>
</feature>
<evidence type="ECO:0000256" key="6">
    <source>
        <dbReference type="ARBA" id="ARBA00023136"/>
    </source>
</evidence>
<evidence type="ECO:0000256" key="4">
    <source>
        <dbReference type="ARBA" id="ARBA00022824"/>
    </source>
</evidence>
<dbReference type="InterPro" id="IPR019130">
    <property type="entry name" value="Macoilin"/>
</dbReference>
<name>A0A8W7P1N5_ANOCL</name>
<proteinExistence type="predicted"/>
<comment type="subcellular location">
    <subcellularLocation>
        <location evidence="1">Nucleus membrane</location>
        <topology evidence="1">Multi-pass membrane protein</topology>
    </subcellularLocation>
    <subcellularLocation>
        <location evidence="2">Rough endoplasmic reticulum membrane</location>
        <topology evidence="2">Multi-pass membrane protein</topology>
    </subcellularLocation>
</comment>
<feature type="region of interest" description="Disordered" evidence="8">
    <location>
        <begin position="272"/>
        <end position="361"/>
    </location>
</feature>
<keyword evidence="4" id="KW-0256">Endoplasmic reticulum</keyword>
<keyword evidence="5" id="KW-1133">Transmembrane helix</keyword>
<dbReference type="VEuPathDB" id="VectorBase:ACON2_042493"/>
<organism evidence="9">
    <name type="scientific">Anopheles coluzzii</name>
    <name type="common">African malaria mosquito</name>
    <dbReference type="NCBI Taxonomy" id="1518534"/>
    <lineage>
        <taxon>Eukaryota</taxon>
        <taxon>Metazoa</taxon>
        <taxon>Ecdysozoa</taxon>
        <taxon>Arthropoda</taxon>
        <taxon>Hexapoda</taxon>
        <taxon>Insecta</taxon>
        <taxon>Pterygota</taxon>
        <taxon>Neoptera</taxon>
        <taxon>Endopterygota</taxon>
        <taxon>Diptera</taxon>
        <taxon>Nematocera</taxon>
        <taxon>Culicoidea</taxon>
        <taxon>Culicidae</taxon>
        <taxon>Anophelinae</taxon>
        <taxon>Anopheles</taxon>
    </lineage>
</organism>
<dbReference type="Proteomes" id="UP000075882">
    <property type="component" value="Unassembled WGS sequence"/>
</dbReference>
<evidence type="ECO:0000256" key="7">
    <source>
        <dbReference type="ARBA" id="ARBA00023242"/>
    </source>
</evidence>
<dbReference type="PANTHER" id="PTHR13289:SF3">
    <property type="entry name" value="BIFOCAL, ISOFORM F"/>
    <property type="match status" value="1"/>
</dbReference>
<evidence type="ECO:0000256" key="3">
    <source>
        <dbReference type="ARBA" id="ARBA00022692"/>
    </source>
</evidence>
<sequence length="407" mass="43553">MIRYSQRTLIRDRLSAREDNDIYPGESGFVVLGDLTLETSTDPDDAWAAGPPSPCNGEFANAYIVINGKSSMRNKTSRSNNKFKIQFDDSLTSTYEYPSETSLLEETNGFDGVDNGTDTNAVLKRQQQHGHDQSIPGLAGHRRPVVVVPTAAPPRLVKASQTNQQTVVVTGPAAAASAPTTTTTTTAVRHENWWAQQRARNRHPHRNHHPQYLHHQPLRQHRPVGGPVVLAAPFVLRAPETTVYFRTVRSAPFASYTPVKAAIDTTFELGVTRTPSPSAASTASSTGSNGSLTSASNHSSNSHHSATSASSSASSEKKQHLPHTVPNGHHHPVDRSNSNGLHSSNGHSGSPDGGATLLLNGGTGAADGDALFNGATGEPESIQYLKPASDEQTVNWSQGTRVTDLLF</sequence>
<evidence type="ECO:0000256" key="8">
    <source>
        <dbReference type="SAM" id="MobiDB-lite"/>
    </source>
</evidence>
<dbReference type="GO" id="GO:0030867">
    <property type="term" value="C:rough endoplasmic reticulum membrane"/>
    <property type="evidence" value="ECO:0007669"/>
    <property type="project" value="UniProtKB-SubCell"/>
</dbReference>
<evidence type="ECO:0000256" key="2">
    <source>
        <dbReference type="ARBA" id="ARBA00004269"/>
    </source>
</evidence>
<dbReference type="GO" id="GO:0031965">
    <property type="term" value="C:nuclear membrane"/>
    <property type="evidence" value="ECO:0007669"/>
    <property type="project" value="UniProtKB-SubCell"/>
</dbReference>
<protein>
    <submittedName>
        <fullName evidence="9">Uncharacterized protein</fullName>
    </submittedName>
</protein>
<evidence type="ECO:0000256" key="5">
    <source>
        <dbReference type="ARBA" id="ARBA00022989"/>
    </source>
</evidence>
<keyword evidence="7" id="KW-0539">Nucleus</keyword>
<keyword evidence="3" id="KW-0812">Transmembrane</keyword>
<dbReference type="GO" id="GO:0008017">
    <property type="term" value="F:microtubule binding"/>
    <property type="evidence" value="ECO:0007669"/>
    <property type="project" value="TreeGrafter"/>
</dbReference>
<dbReference type="GO" id="GO:0006935">
    <property type="term" value="P:chemotaxis"/>
    <property type="evidence" value="ECO:0007669"/>
    <property type="project" value="TreeGrafter"/>
</dbReference>
<dbReference type="EnsemblMetazoa" id="ACOM023724-RA">
    <property type="protein sequence ID" value="ACOM023724-PA.1"/>
    <property type="gene ID" value="ACOM023724"/>
</dbReference>
<evidence type="ECO:0000256" key="1">
    <source>
        <dbReference type="ARBA" id="ARBA00004232"/>
    </source>
</evidence>
<reference evidence="9" key="1">
    <citation type="submission" date="2022-08" db="UniProtKB">
        <authorList>
            <consortium name="EnsemblMetazoa"/>
        </authorList>
    </citation>
    <scope>IDENTIFICATION</scope>
</reference>
<evidence type="ECO:0000313" key="9">
    <source>
        <dbReference type="EnsemblMetazoa" id="ACOM023724-PA.1"/>
    </source>
</evidence>